<keyword evidence="2" id="KW-1185">Reference proteome</keyword>
<dbReference type="InterPro" id="IPR031848">
    <property type="entry name" value="PrlF_antitoxin"/>
</dbReference>
<dbReference type="Proteomes" id="UP001225957">
    <property type="component" value="Unassembled WGS sequence"/>
</dbReference>
<gene>
    <name evidence="1" type="ORF">QLQ83_09600</name>
</gene>
<comment type="caution">
    <text evidence="1">The sequence shown here is derived from an EMBL/GenBank/DDBJ whole genome shotgun (WGS) entry which is preliminary data.</text>
</comment>
<proteinExistence type="predicted"/>
<reference evidence="1 2" key="1">
    <citation type="submission" date="2023-04" db="EMBL/GenBank/DDBJ databases">
        <title>Halomonas strains isolated from rhizosphere soil.</title>
        <authorList>
            <person name="Xu L."/>
            <person name="Sun J.-Q."/>
        </authorList>
    </citation>
    <scope>NUCLEOTIDE SEQUENCE [LARGE SCALE GENOMIC DNA]</scope>
    <source>
        <strain evidence="1 2">LR5S20</strain>
    </source>
</reference>
<protein>
    <submittedName>
        <fullName evidence="1">Type II toxin-antitoxin system PrlF family antitoxin</fullName>
    </submittedName>
</protein>
<dbReference type="EMBL" id="JASCQP010000025">
    <property type="protein sequence ID" value="MDI5891352.1"/>
    <property type="molecule type" value="Genomic_DNA"/>
</dbReference>
<name>A0ABT6V370_9GAMM</name>
<evidence type="ECO:0000313" key="2">
    <source>
        <dbReference type="Proteomes" id="UP001225957"/>
    </source>
</evidence>
<sequence>MDTTEGTFLTFLEKGLINRPNRIRPVKTKTFVEAERLTADIEVDLAEALAAY</sequence>
<dbReference type="RefSeq" id="WP_282735304.1">
    <property type="nucleotide sequence ID" value="NZ_JASCQP010000025.1"/>
</dbReference>
<accession>A0ABT6V370</accession>
<organism evidence="1 2">
    <name type="scientific">Halomonas rhizosphaerae</name>
    <dbReference type="NCBI Taxonomy" id="3043296"/>
    <lineage>
        <taxon>Bacteria</taxon>
        <taxon>Pseudomonadati</taxon>
        <taxon>Pseudomonadota</taxon>
        <taxon>Gammaproteobacteria</taxon>
        <taxon>Oceanospirillales</taxon>
        <taxon>Halomonadaceae</taxon>
        <taxon>Halomonas</taxon>
    </lineage>
</organism>
<dbReference type="Pfam" id="PF15937">
    <property type="entry name" value="PrlF_antitoxin"/>
    <property type="match status" value="1"/>
</dbReference>
<evidence type="ECO:0000313" key="1">
    <source>
        <dbReference type="EMBL" id="MDI5891352.1"/>
    </source>
</evidence>